<keyword evidence="2" id="KW-0808">Transferase</keyword>
<dbReference type="GO" id="GO:0003964">
    <property type="term" value="F:RNA-directed DNA polymerase activity"/>
    <property type="evidence" value="ECO:0007669"/>
    <property type="project" value="UniProtKB-KW"/>
</dbReference>
<accession>A0A7J7JHX7</accession>
<name>A0A7J7JHX7_BUGNE</name>
<comment type="caution">
    <text evidence="9">The sequence shown here is derived from an EMBL/GenBank/DDBJ whole genome shotgun (WGS) entry which is preliminary data.</text>
</comment>
<gene>
    <name evidence="9" type="ORF">EB796_015751</name>
</gene>
<dbReference type="InterPro" id="IPR000477">
    <property type="entry name" value="RT_dom"/>
</dbReference>
<dbReference type="InterPro" id="IPR043128">
    <property type="entry name" value="Rev_trsase/Diguanyl_cyclase"/>
</dbReference>
<evidence type="ECO:0000256" key="1">
    <source>
        <dbReference type="ARBA" id="ARBA00022670"/>
    </source>
</evidence>
<dbReference type="EMBL" id="VXIV02002387">
    <property type="protein sequence ID" value="KAF6025939.1"/>
    <property type="molecule type" value="Genomic_DNA"/>
</dbReference>
<evidence type="ECO:0000256" key="3">
    <source>
        <dbReference type="ARBA" id="ARBA00022695"/>
    </source>
</evidence>
<dbReference type="InterPro" id="IPR051320">
    <property type="entry name" value="Viral_Replic_Matur_Polypro"/>
</dbReference>
<evidence type="ECO:0000259" key="8">
    <source>
        <dbReference type="PROSITE" id="PS50878"/>
    </source>
</evidence>
<dbReference type="Gene3D" id="3.30.70.270">
    <property type="match status" value="2"/>
</dbReference>
<dbReference type="Gene3D" id="3.10.10.10">
    <property type="entry name" value="HIV Type 1 Reverse Transcriptase, subunit A, domain 1"/>
    <property type="match status" value="1"/>
</dbReference>
<proteinExistence type="predicted"/>
<sequence length="243" mass="27661">MLKMGVIRPSTSPYASPTVIVKKPDGSNRICIDYRKLNRVSVFDPEPMVKTDDVFRKLSKDKYFTKLDLSKGYWQIPVKKEDIPKTAFVTPDGHYEFIKMPFGMVNSGATLVRGLRKLFVNLKGVDNYIDDILVHTESWEEHVKMLTEVFSRLATAGLTVRPSKCRVGGTNVEFIGHKLYRGGIKPMDDNIEKIRAAPRPTNKTQVRSFIGLTSYYREYIPHYSTIASPLTDLTKKGEPKKVK</sequence>
<dbReference type="FunFam" id="3.10.10.10:FF:000007">
    <property type="entry name" value="Retrovirus-related Pol polyprotein from transposon 17.6-like Protein"/>
    <property type="match status" value="1"/>
</dbReference>
<evidence type="ECO:0000256" key="4">
    <source>
        <dbReference type="ARBA" id="ARBA00022722"/>
    </source>
</evidence>
<keyword evidence="10" id="KW-1185">Reference proteome</keyword>
<keyword evidence="7" id="KW-0695">RNA-directed DNA polymerase</keyword>
<dbReference type="AlphaFoldDB" id="A0A7J7JHX7"/>
<dbReference type="GO" id="GO:0006508">
    <property type="term" value="P:proteolysis"/>
    <property type="evidence" value="ECO:0007669"/>
    <property type="project" value="UniProtKB-KW"/>
</dbReference>
<evidence type="ECO:0000313" key="10">
    <source>
        <dbReference type="Proteomes" id="UP000593567"/>
    </source>
</evidence>
<dbReference type="PANTHER" id="PTHR33064:SF29">
    <property type="entry name" value="PEPTIDASE A2 DOMAIN-CONTAINING PROTEIN-RELATED"/>
    <property type="match status" value="1"/>
</dbReference>
<evidence type="ECO:0000313" key="9">
    <source>
        <dbReference type="EMBL" id="KAF6025939.1"/>
    </source>
</evidence>
<protein>
    <recommendedName>
        <fullName evidence="8">Reverse transcriptase domain-containing protein</fullName>
    </recommendedName>
</protein>
<keyword evidence="1" id="KW-0645">Protease</keyword>
<dbReference type="GO" id="GO:0004519">
    <property type="term" value="F:endonuclease activity"/>
    <property type="evidence" value="ECO:0007669"/>
    <property type="project" value="UniProtKB-KW"/>
</dbReference>
<dbReference type="CDD" id="cd01647">
    <property type="entry name" value="RT_LTR"/>
    <property type="match status" value="1"/>
</dbReference>
<organism evidence="9 10">
    <name type="scientific">Bugula neritina</name>
    <name type="common">Brown bryozoan</name>
    <name type="synonym">Sertularia neritina</name>
    <dbReference type="NCBI Taxonomy" id="10212"/>
    <lineage>
        <taxon>Eukaryota</taxon>
        <taxon>Metazoa</taxon>
        <taxon>Spiralia</taxon>
        <taxon>Lophotrochozoa</taxon>
        <taxon>Bryozoa</taxon>
        <taxon>Gymnolaemata</taxon>
        <taxon>Cheilostomatida</taxon>
        <taxon>Flustrina</taxon>
        <taxon>Buguloidea</taxon>
        <taxon>Bugulidae</taxon>
        <taxon>Bugula</taxon>
    </lineage>
</organism>
<dbReference type="PANTHER" id="PTHR33064">
    <property type="entry name" value="POL PROTEIN"/>
    <property type="match status" value="1"/>
</dbReference>
<evidence type="ECO:0000256" key="2">
    <source>
        <dbReference type="ARBA" id="ARBA00022679"/>
    </source>
</evidence>
<keyword evidence="4" id="KW-0540">Nuclease</keyword>
<dbReference type="OrthoDB" id="116078at2759"/>
<dbReference type="Proteomes" id="UP000593567">
    <property type="component" value="Unassembled WGS sequence"/>
</dbReference>
<dbReference type="InterPro" id="IPR043502">
    <property type="entry name" value="DNA/RNA_pol_sf"/>
</dbReference>
<feature type="domain" description="Reverse transcriptase" evidence="8">
    <location>
        <begin position="2"/>
        <end position="179"/>
    </location>
</feature>
<evidence type="ECO:0000256" key="7">
    <source>
        <dbReference type="ARBA" id="ARBA00022918"/>
    </source>
</evidence>
<evidence type="ECO:0000256" key="5">
    <source>
        <dbReference type="ARBA" id="ARBA00022759"/>
    </source>
</evidence>
<dbReference type="GO" id="GO:0008233">
    <property type="term" value="F:peptidase activity"/>
    <property type="evidence" value="ECO:0007669"/>
    <property type="project" value="UniProtKB-KW"/>
</dbReference>
<reference evidence="9" key="1">
    <citation type="submission" date="2020-06" db="EMBL/GenBank/DDBJ databases">
        <title>Draft genome of Bugula neritina, a colonial animal packing powerful symbionts and potential medicines.</title>
        <authorList>
            <person name="Rayko M."/>
        </authorList>
    </citation>
    <scope>NUCLEOTIDE SEQUENCE [LARGE SCALE GENOMIC DNA]</scope>
    <source>
        <strain evidence="9">Kwan_BN1</strain>
    </source>
</reference>
<evidence type="ECO:0000256" key="6">
    <source>
        <dbReference type="ARBA" id="ARBA00022801"/>
    </source>
</evidence>
<dbReference type="PROSITE" id="PS50878">
    <property type="entry name" value="RT_POL"/>
    <property type="match status" value="1"/>
</dbReference>
<dbReference type="SUPFAM" id="SSF56672">
    <property type="entry name" value="DNA/RNA polymerases"/>
    <property type="match status" value="1"/>
</dbReference>
<dbReference type="Pfam" id="PF00078">
    <property type="entry name" value="RVT_1"/>
    <property type="match status" value="1"/>
</dbReference>
<keyword evidence="3" id="KW-0548">Nucleotidyltransferase</keyword>
<keyword evidence="5" id="KW-0255">Endonuclease</keyword>
<keyword evidence="6" id="KW-0378">Hydrolase</keyword>